<proteinExistence type="predicted"/>
<dbReference type="Proteomes" id="UP000093962">
    <property type="component" value="Unassembled WGS sequence"/>
</dbReference>
<dbReference type="PANTHER" id="PTHR43581">
    <property type="entry name" value="ATP/GTP PHOSPHATASE"/>
    <property type="match status" value="1"/>
</dbReference>
<evidence type="ECO:0000259" key="1">
    <source>
        <dbReference type="Pfam" id="PF13304"/>
    </source>
</evidence>
<dbReference type="InterPro" id="IPR027417">
    <property type="entry name" value="P-loop_NTPase"/>
</dbReference>
<evidence type="ECO:0000313" key="2">
    <source>
        <dbReference type="EMBL" id="OBA76010.1"/>
    </source>
</evidence>
<dbReference type="GO" id="GO:0016887">
    <property type="term" value="F:ATP hydrolysis activity"/>
    <property type="evidence" value="ECO:0007669"/>
    <property type="project" value="InterPro"/>
</dbReference>
<dbReference type="Gene3D" id="3.40.50.300">
    <property type="entry name" value="P-loop containing nucleotide triphosphate hydrolases"/>
    <property type="match status" value="1"/>
</dbReference>
<dbReference type="Pfam" id="PF13304">
    <property type="entry name" value="AAA_21"/>
    <property type="match status" value="1"/>
</dbReference>
<dbReference type="InterPro" id="IPR003959">
    <property type="entry name" value="ATPase_AAA_core"/>
</dbReference>
<dbReference type="SUPFAM" id="SSF52540">
    <property type="entry name" value="P-loop containing nucleoside triphosphate hydrolases"/>
    <property type="match status" value="1"/>
</dbReference>
<dbReference type="GO" id="GO:0005524">
    <property type="term" value="F:ATP binding"/>
    <property type="evidence" value="ECO:0007669"/>
    <property type="project" value="InterPro"/>
</dbReference>
<comment type="caution">
    <text evidence="2">The sequence shown here is derived from an EMBL/GenBank/DDBJ whole genome shotgun (WGS) entry which is preliminary data.</text>
</comment>
<feature type="domain" description="ATPase AAA-type core" evidence="1">
    <location>
        <begin position="162"/>
        <end position="240"/>
    </location>
</feature>
<protein>
    <recommendedName>
        <fullName evidence="1">ATPase AAA-type core domain-containing protein</fullName>
    </recommendedName>
</protein>
<evidence type="ECO:0000313" key="3">
    <source>
        <dbReference type="Proteomes" id="UP000093962"/>
    </source>
</evidence>
<dbReference type="AlphaFoldDB" id="A0A1A0LSB0"/>
<dbReference type="EMBL" id="LZSF01000299">
    <property type="protein sequence ID" value="OBA76010.1"/>
    <property type="molecule type" value="Genomic_DNA"/>
</dbReference>
<gene>
    <name evidence="2" type="ORF">A5642_07195</name>
</gene>
<name>A0A1A0LSB0_MYCMU</name>
<organism evidence="2 3">
    <name type="scientific">Mycolicibacterium mucogenicum</name>
    <name type="common">Mycobacterium mucogenicum</name>
    <dbReference type="NCBI Taxonomy" id="56689"/>
    <lineage>
        <taxon>Bacteria</taxon>
        <taxon>Bacillati</taxon>
        <taxon>Actinomycetota</taxon>
        <taxon>Actinomycetes</taxon>
        <taxon>Mycobacteriales</taxon>
        <taxon>Mycobacteriaceae</taxon>
        <taxon>Mycolicibacterium</taxon>
    </lineage>
</organism>
<dbReference type="PANTHER" id="PTHR43581:SF2">
    <property type="entry name" value="EXCINUCLEASE ATPASE SUBUNIT"/>
    <property type="match status" value="1"/>
</dbReference>
<dbReference type="CDD" id="cd00267">
    <property type="entry name" value="ABC_ATPase"/>
    <property type="match status" value="1"/>
</dbReference>
<accession>A0A1A0LSB0</accession>
<reference evidence="2 3" key="1">
    <citation type="submission" date="2016-06" db="EMBL/GenBank/DDBJ databases">
        <authorList>
            <person name="Kjaerup R.B."/>
            <person name="Dalgaard T.S."/>
            <person name="Juul-Madsen H.R."/>
        </authorList>
    </citation>
    <scope>NUCLEOTIDE SEQUENCE [LARGE SCALE GENOMIC DNA]</scope>
    <source>
        <strain evidence="2 3">1199456.5</strain>
    </source>
</reference>
<sequence>MGWGEVAVPETVTLKTSQSEMAGMARSAEPAMTVVAHFPTNQPFLRSSPNLNPMYLPAERRLLAARTGGIDLAQLAEAFAFQQSEQSRAAIKNYGRLDDQEFEQFAKALCVAHSLEDDPNEEPAAPLSRIQWPEFLDTVNALLHPKKLLPLSRQHADQLRIQLPNGDVHAVPDLSSGERQALIIISRVLRAGAGHSVVIIDEPDAYLHPNLSQRLIQALQRGTGNAGQLIVATHSPAILDRIPTDSIVRLNYDTAATRVGNETGLIELYRTTGFKASALTQSELLVVTEGDSDDVVLKAMFPCLARASVQQGQGRRGVIQRVQHLLIYNIPVIGLIDRDVAPPALDPAIEPHVCVLPTADLEGAFLSDDAALQVMLDERYVKPEYRDIASIRAVRDRLYVSKRDNTIAELAQQELRNAFGVRWPSSRGDDALALLRATSNLASTPPVANVEEAITRATALWDANAATPWRLVRGKYILGEFTRTCTNWTKGSTLLEAVAGKRPKLTALQQFTEEQ</sequence>
<dbReference type="InterPro" id="IPR051396">
    <property type="entry name" value="Bact_Antivir_Def_Nuclease"/>
</dbReference>